<dbReference type="InterPro" id="IPR051092">
    <property type="entry name" value="FYVE_RhoGEF_PH"/>
</dbReference>
<protein>
    <recommendedName>
        <fullName evidence="2">DH domain-containing protein</fullName>
    </recommendedName>
</protein>
<feature type="region of interest" description="Disordered" evidence="1">
    <location>
        <begin position="569"/>
        <end position="624"/>
    </location>
</feature>
<dbReference type="InterPro" id="IPR035899">
    <property type="entry name" value="DBL_dom_sf"/>
</dbReference>
<dbReference type="PROSITE" id="PS50010">
    <property type="entry name" value="DH_2"/>
    <property type="match status" value="1"/>
</dbReference>
<dbReference type="VEuPathDB" id="FungiDB:TREMEDRAFT_63199"/>
<dbReference type="OrthoDB" id="1716625at2759"/>
<feature type="compositionally biased region" description="Polar residues" evidence="1">
    <location>
        <begin position="390"/>
        <end position="410"/>
    </location>
</feature>
<evidence type="ECO:0000313" key="4">
    <source>
        <dbReference type="Proteomes" id="UP000289152"/>
    </source>
</evidence>
<dbReference type="Pfam" id="PF00621">
    <property type="entry name" value="RhoGEF"/>
    <property type="match status" value="1"/>
</dbReference>
<dbReference type="Proteomes" id="UP000289152">
    <property type="component" value="Unassembled WGS sequence"/>
</dbReference>
<dbReference type="Gene3D" id="1.20.900.10">
    <property type="entry name" value="Dbl homology (DH) domain"/>
    <property type="match status" value="1"/>
</dbReference>
<dbReference type="SUPFAM" id="SSF48065">
    <property type="entry name" value="DBL homology domain (DH-domain)"/>
    <property type="match status" value="1"/>
</dbReference>
<dbReference type="GO" id="GO:0005737">
    <property type="term" value="C:cytoplasm"/>
    <property type="evidence" value="ECO:0007669"/>
    <property type="project" value="TreeGrafter"/>
</dbReference>
<feature type="compositionally biased region" description="Basic and acidic residues" evidence="1">
    <location>
        <begin position="1121"/>
        <end position="1139"/>
    </location>
</feature>
<feature type="region of interest" description="Disordered" evidence="1">
    <location>
        <begin position="1119"/>
        <end position="1139"/>
    </location>
</feature>
<feature type="compositionally biased region" description="Polar residues" evidence="1">
    <location>
        <begin position="351"/>
        <end position="364"/>
    </location>
</feature>
<feature type="region of interest" description="Disordered" evidence="1">
    <location>
        <begin position="244"/>
        <end position="514"/>
    </location>
</feature>
<feature type="compositionally biased region" description="Basic and acidic residues" evidence="1">
    <location>
        <begin position="297"/>
        <end position="318"/>
    </location>
</feature>
<feature type="region of interest" description="Disordered" evidence="1">
    <location>
        <begin position="1"/>
        <end position="227"/>
    </location>
</feature>
<gene>
    <name evidence="3" type="ORF">M231_00621</name>
</gene>
<evidence type="ECO:0000313" key="3">
    <source>
        <dbReference type="EMBL" id="RXK42261.1"/>
    </source>
</evidence>
<sequence length="1150" mass="126452">MSSRSPSSKRHSRGKSSPPPQWSDGGHTSSSLRSQNSRLPTMPTMPSIPAMPALPDLSPIIPPYNGSFHRSPQISSTSKTQMTTSIAPPRSDSLRHLASSTAHRSPRPKSPPLAQSGSFRRHSQRQEPHFLDYPNEKAFPSPQNQPSNRLVRSDSLALSSLNLSRSPSISSSDSGQSQTIVTPLPDRQKRRSKLLPAIPLSVEVHSPPLPSSTKYGKQSESRRKSIRYDADQVHIVVNSAYDGAEWSTDSETSSGNSRVMTGATWSHRNQENMQGSKMQRVSGHGTGSTGEAGDEKEDMKQCKTSIDTDDRDISERPRSSSLRKSKSITPPRPARRSSTFLSHEEPPTPPISQFYSPLATSSRSVAGPAVHRHQQEVPSPEVAYRGDFSTPRTNLTYSRTDFTSPKTDFTSPKDDFTPSRQASRPYLSSHSPSRSHRPDFSDTPRELQPPRPILRSVSPSDSQCSDAPTPRAAVGTRPNPIVPYSSNVLNAVQSDTASTNSTSTTTSRKRDSTQRRLSALRGLVANLDFSQHWGVSERSSSFSESDSETDSSAMFWACTGSFDTLPSAIGKVSDQDHGWPSPSRKAIPTIADKRKSMTPPRKSRMTRSGSDHNLPEPPRPRQRKEVFDVASSGISKCFSESSSPTEEMSSSWRESIGVEACRRAEQMGPLEVKRQEVIWEMCETEAAFLKSVRTTLRLFATPLKTPQGRWIDGIQQQVTELFDALEGVAHAHGILCASQRDMRRKTGLLNVWQFVASFRNWVDKLEMHEEYLLRFEKVVALVEESVRDPENVFGEFVRMQMKEEVLGSMSLGSMLLKPVQRLTKYPLFLKRLLDATAHPHPAHSELMSLLAHTESIILTLQATKAKEDDYDALISLSSKLHGLPDNFNLAIRGRKLLGTAQVQLVRMPSTSPMGRTGSMSSSRSYSSASSTPSSPWDLQSLSSARTSAFSVSTTSSTPSRSNSTHSHSSPLGRSPSSGSVERPVTPKRRKEDILTMMIFDDLVILAQQPDKGIFKKRQEGLRVISEIEGGIGRVLEVKDFPNSSIPWSGSSSTSGMFILTTASVMGNGTNTNVFTVLLNNIKGSPKSPKSPKSNGTGMMPVLMGVRDVVDCLAQTTCTEGSRSDRCDRSEGMGGEGEKEVLDEGVWEFVR</sequence>
<dbReference type="InParanoid" id="A0A4Q1BVU3"/>
<feature type="compositionally biased region" description="Low complexity" evidence="1">
    <location>
        <begin position="909"/>
        <end position="979"/>
    </location>
</feature>
<comment type="caution">
    <text evidence="3">The sequence shown here is derived from an EMBL/GenBank/DDBJ whole genome shotgun (WGS) entry which is preliminary data.</text>
</comment>
<dbReference type="STRING" id="5217.A0A4Q1BVU3"/>
<feature type="compositionally biased region" description="Polar residues" evidence="1">
    <location>
        <begin position="68"/>
        <end position="86"/>
    </location>
</feature>
<evidence type="ECO:0000259" key="2">
    <source>
        <dbReference type="PROSITE" id="PS50010"/>
    </source>
</evidence>
<accession>A0A4Q1BVU3</accession>
<feature type="compositionally biased region" description="Polar residues" evidence="1">
    <location>
        <begin position="247"/>
        <end position="279"/>
    </location>
</feature>
<feature type="region of interest" description="Disordered" evidence="1">
    <location>
        <begin position="907"/>
        <end position="988"/>
    </location>
</feature>
<feature type="compositionally biased region" description="Low complexity" evidence="1">
    <location>
        <begin position="153"/>
        <end position="177"/>
    </location>
</feature>
<dbReference type="AlphaFoldDB" id="A0A4Q1BVU3"/>
<feature type="domain" description="DH" evidence="2">
    <location>
        <begin position="673"/>
        <end position="863"/>
    </location>
</feature>
<feature type="compositionally biased region" description="Polar residues" evidence="1">
    <location>
        <begin position="484"/>
        <end position="493"/>
    </location>
</feature>
<dbReference type="GO" id="GO:0005085">
    <property type="term" value="F:guanyl-nucleotide exchange factor activity"/>
    <property type="evidence" value="ECO:0007669"/>
    <property type="project" value="InterPro"/>
</dbReference>
<feature type="compositionally biased region" description="Low complexity" evidence="1">
    <location>
        <begin position="494"/>
        <end position="506"/>
    </location>
</feature>
<feature type="compositionally biased region" description="Basic and acidic residues" evidence="1">
    <location>
        <begin position="436"/>
        <end position="445"/>
    </location>
</feature>
<dbReference type="CDD" id="cd00160">
    <property type="entry name" value="RhoGEF"/>
    <property type="match status" value="1"/>
</dbReference>
<feature type="compositionally biased region" description="Polar residues" evidence="1">
    <location>
        <begin position="26"/>
        <end position="39"/>
    </location>
</feature>
<feature type="compositionally biased region" description="Polar residues" evidence="1">
    <location>
        <begin position="141"/>
        <end position="150"/>
    </location>
</feature>
<dbReference type="PANTHER" id="PTHR12673:SF159">
    <property type="entry name" value="LD03170P"/>
    <property type="match status" value="1"/>
</dbReference>
<proteinExistence type="predicted"/>
<dbReference type="PANTHER" id="PTHR12673">
    <property type="entry name" value="FACIOGENITAL DYSPLASIA PROTEIN"/>
    <property type="match status" value="1"/>
</dbReference>
<reference evidence="3 4" key="1">
    <citation type="submission" date="2016-06" db="EMBL/GenBank/DDBJ databases">
        <title>Evolution of pathogenesis and genome organization in the Tremellales.</title>
        <authorList>
            <person name="Cuomo C."/>
            <person name="Litvintseva A."/>
            <person name="Heitman J."/>
            <person name="Chen Y."/>
            <person name="Sun S."/>
            <person name="Springer D."/>
            <person name="Dromer F."/>
            <person name="Young S."/>
            <person name="Zeng Q."/>
            <person name="Chapman S."/>
            <person name="Gujja S."/>
            <person name="Saif S."/>
            <person name="Birren B."/>
        </authorList>
    </citation>
    <scope>NUCLEOTIDE SEQUENCE [LARGE SCALE GENOMIC DNA]</scope>
    <source>
        <strain evidence="3 4">ATCC 28783</strain>
    </source>
</reference>
<feature type="compositionally biased region" description="Polar residues" evidence="1">
    <location>
        <begin position="457"/>
        <end position="466"/>
    </location>
</feature>
<feature type="compositionally biased region" description="Basic and acidic residues" evidence="1">
    <location>
        <begin position="217"/>
        <end position="227"/>
    </location>
</feature>
<name>A0A4Q1BVU3_TREME</name>
<evidence type="ECO:0000256" key="1">
    <source>
        <dbReference type="SAM" id="MobiDB-lite"/>
    </source>
</evidence>
<organism evidence="3 4">
    <name type="scientific">Tremella mesenterica</name>
    <name type="common">Jelly fungus</name>
    <dbReference type="NCBI Taxonomy" id="5217"/>
    <lineage>
        <taxon>Eukaryota</taxon>
        <taxon>Fungi</taxon>
        <taxon>Dikarya</taxon>
        <taxon>Basidiomycota</taxon>
        <taxon>Agaricomycotina</taxon>
        <taxon>Tremellomycetes</taxon>
        <taxon>Tremellales</taxon>
        <taxon>Tremellaceae</taxon>
        <taxon>Tremella</taxon>
    </lineage>
</organism>
<dbReference type="SMART" id="SM00325">
    <property type="entry name" value="RhoGEF"/>
    <property type="match status" value="1"/>
</dbReference>
<dbReference type="EMBL" id="SDIL01000003">
    <property type="protein sequence ID" value="RXK42261.1"/>
    <property type="molecule type" value="Genomic_DNA"/>
</dbReference>
<keyword evidence="4" id="KW-1185">Reference proteome</keyword>
<dbReference type="InterPro" id="IPR000219">
    <property type="entry name" value="DH_dom"/>
</dbReference>